<dbReference type="AlphaFoldDB" id="X5MN28"/>
<dbReference type="HOGENOM" id="CLU_3213878_0_0_5"/>
<gene>
    <name evidence="1" type="ORF">BN1012_Phect1512</name>
</gene>
<evidence type="ECO:0000313" key="1">
    <source>
        <dbReference type="EMBL" id="CDO59726.1"/>
    </source>
</evidence>
<dbReference type="KEGG" id="pect:BN1012_Phect1512"/>
<organism evidence="1 2">
    <name type="scientific">Candidatus Phaeomarinibacter ectocarpi</name>
    <dbReference type="NCBI Taxonomy" id="1458461"/>
    <lineage>
        <taxon>Bacteria</taxon>
        <taxon>Pseudomonadati</taxon>
        <taxon>Pseudomonadota</taxon>
        <taxon>Alphaproteobacteria</taxon>
        <taxon>Hyphomicrobiales</taxon>
        <taxon>Parvibaculaceae</taxon>
        <taxon>Candidatus Phaeomarinibacter</taxon>
    </lineage>
</organism>
<dbReference type="EMBL" id="HG966617">
    <property type="protein sequence ID" value="CDO59726.1"/>
    <property type="molecule type" value="Genomic_DNA"/>
</dbReference>
<name>X5MN28_9HYPH</name>
<dbReference type="Proteomes" id="UP000032160">
    <property type="component" value="Chromosome I"/>
</dbReference>
<evidence type="ECO:0000313" key="2">
    <source>
        <dbReference type="Proteomes" id="UP000032160"/>
    </source>
</evidence>
<reference evidence="1 2" key="1">
    <citation type="journal article" date="2014" name="Front. Genet.">
        <title>Genome and metabolic network of "Candidatus Phaeomarinobacter ectocarpi" Ec32, a new candidate genus of Alphaproteobacteria frequently associated with brown algae.</title>
        <authorList>
            <person name="Dittami S.M."/>
            <person name="Barbeyron T."/>
            <person name="Boyen C."/>
            <person name="Cambefort J."/>
            <person name="Collet G."/>
            <person name="Delage L."/>
            <person name="Gobet A."/>
            <person name="Groisillier A."/>
            <person name="Leblanc C."/>
            <person name="Michel G."/>
            <person name="Scornet D."/>
            <person name="Siegel A."/>
            <person name="Tapia J.E."/>
            <person name="Tonon T."/>
        </authorList>
    </citation>
    <scope>NUCLEOTIDE SEQUENCE [LARGE SCALE GENOMIC DNA]</scope>
    <source>
        <strain evidence="1 2">Ec32</strain>
    </source>
</reference>
<proteinExistence type="predicted"/>
<sequence>MAFSKGHKPLAIIHFLRNNTAPLGWIFIHQGRVAAFARSTSERA</sequence>
<keyword evidence="2" id="KW-1185">Reference proteome</keyword>
<protein>
    <submittedName>
        <fullName evidence="1">Uncharacterized protein</fullName>
    </submittedName>
</protein>
<accession>X5MN28</accession>